<accession>A0ABS6ET73</accession>
<name>A0ABS6ET73_9FIRM</name>
<organism evidence="2 3">
    <name type="scientific">Butyricicoccus intestinisimiae</name>
    <dbReference type="NCBI Taxonomy" id="2841509"/>
    <lineage>
        <taxon>Bacteria</taxon>
        <taxon>Bacillati</taxon>
        <taxon>Bacillota</taxon>
        <taxon>Clostridia</taxon>
        <taxon>Eubacteriales</taxon>
        <taxon>Butyricicoccaceae</taxon>
        <taxon>Butyricicoccus</taxon>
    </lineage>
</organism>
<protein>
    <submittedName>
        <fullName evidence="2">Uncharacterized protein</fullName>
    </submittedName>
</protein>
<reference evidence="2 3" key="1">
    <citation type="submission" date="2021-06" db="EMBL/GenBank/DDBJ databases">
        <authorList>
            <person name="Sun Q."/>
            <person name="Li D."/>
        </authorList>
    </citation>
    <scope>NUCLEOTIDE SEQUENCE [LARGE SCALE GENOMIC DNA]</scope>
    <source>
        <strain evidence="2 3">MSJd-7</strain>
    </source>
</reference>
<gene>
    <name evidence="2" type="ORF">KQI75_09690</name>
</gene>
<dbReference type="EMBL" id="JAHLQI010000005">
    <property type="protein sequence ID" value="MBU5490883.1"/>
    <property type="molecule type" value="Genomic_DNA"/>
</dbReference>
<evidence type="ECO:0000313" key="3">
    <source>
        <dbReference type="Proteomes" id="UP000783588"/>
    </source>
</evidence>
<dbReference type="RefSeq" id="WP_216470586.1">
    <property type="nucleotide sequence ID" value="NZ_JAHLQI010000005.1"/>
</dbReference>
<keyword evidence="1" id="KW-1133">Transmembrane helix</keyword>
<evidence type="ECO:0000313" key="2">
    <source>
        <dbReference type="EMBL" id="MBU5490883.1"/>
    </source>
</evidence>
<dbReference type="Proteomes" id="UP000783588">
    <property type="component" value="Unassembled WGS sequence"/>
</dbReference>
<sequence>MVCCWRVFGLAAAAFGLGLLLAQLLPACLLLPIATVLLIAAGIVVHWNA</sequence>
<proteinExistence type="predicted"/>
<keyword evidence="1" id="KW-0812">Transmembrane</keyword>
<feature type="transmembrane region" description="Helical" evidence="1">
    <location>
        <begin position="30"/>
        <end position="47"/>
    </location>
</feature>
<comment type="caution">
    <text evidence="2">The sequence shown here is derived from an EMBL/GenBank/DDBJ whole genome shotgun (WGS) entry which is preliminary data.</text>
</comment>
<keyword evidence="1" id="KW-0472">Membrane</keyword>
<evidence type="ECO:0000256" key="1">
    <source>
        <dbReference type="SAM" id="Phobius"/>
    </source>
</evidence>
<feature type="transmembrane region" description="Helical" evidence="1">
    <location>
        <begin position="7"/>
        <end position="24"/>
    </location>
</feature>
<keyword evidence="3" id="KW-1185">Reference proteome</keyword>